<keyword evidence="1" id="KW-1133">Transmembrane helix</keyword>
<dbReference type="Gene3D" id="1.25.40.10">
    <property type="entry name" value="Tetratricopeptide repeat domain"/>
    <property type="match status" value="1"/>
</dbReference>
<proteinExistence type="predicted"/>
<evidence type="ECO:0000313" key="3">
    <source>
        <dbReference type="Proteomes" id="UP000763641"/>
    </source>
</evidence>
<sequence length="213" mass="22746">MMGWIALVVLAAAAFGAMIALRVPRLLWSMVGAALMLGATGYALQGSPALPASPVLPDRNSLVVDEALANLRTDIFGRYGADSAYLTAADALSRGGNPRYEVEALLGGIRTSPKSVQLWTALGDALARHDRQLSPASRFAFDRARQLEPANPGPYFFLGVAQLRSNDFPAARDSWRVALAKTPADAPYRTAIAQRLALLDRLLSIDPAADTTK</sequence>
<dbReference type="EMBL" id="JAFEMC010000007">
    <property type="protein sequence ID" value="MBM6578379.1"/>
    <property type="molecule type" value="Genomic_DNA"/>
</dbReference>
<evidence type="ECO:0000313" key="2">
    <source>
        <dbReference type="EMBL" id="MBM6578379.1"/>
    </source>
</evidence>
<dbReference type="RefSeq" id="WP_204200474.1">
    <property type="nucleotide sequence ID" value="NZ_JAFEMC010000007.1"/>
</dbReference>
<keyword evidence="1" id="KW-0812">Transmembrane</keyword>
<keyword evidence="3" id="KW-1185">Reference proteome</keyword>
<comment type="caution">
    <text evidence="2">The sequence shown here is derived from an EMBL/GenBank/DDBJ whole genome shotgun (WGS) entry which is preliminary data.</text>
</comment>
<organism evidence="2 3">
    <name type="scientific">Sphingomonas longa</name>
    <dbReference type="NCBI Taxonomy" id="2778730"/>
    <lineage>
        <taxon>Bacteria</taxon>
        <taxon>Pseudomonadati</taxon>
        <taxon>Pseudomonadota</taxon>
        <taxon>Alphaproteobacteria</taxon>
        <taxon>Sphingomonadales</taxon>
        <taxon>Sphingomonadaceae</taxon>
        <taxon>Sphingomonas</taxon>
    </lineage>
</organism>
<protein>
    <recommendedName>
        <fullName evidence="4">Cytochrome C biosynthesis protein</fullName>
    </recommendedName>
</protein>
<feature type="transmembrane region" description="Helical" evidence="1">
    <location>
        <begin position="26"/>
        <end position="44"/>
    </location>
</feature>
<gene>
    <name evidence="2" type="ORF">ILT43_18515</name>
</gene>
<reference evidence="2 3" key="1">
    <citation type="submission" date="2020-12" db="EMBL/GenBank/DDBJ databases">
        <title>Sphingomonas sp.</title>
        <authorList>
            <person name="Kim M.K."/>
        </authorList>
    </citation>
    <scope>NUCLEOTIDE SEQUENCE [LARGE SCALE GENOMIC DNA]</scope>
    <source>
        <strain evidence="2 3">BT552</strain>
    </source>
</reference>
<dbReference type="SUPFAM" id="SSF48452">
    <property type="entry name" value="TPR-like"/>
    <property type="match status" value="1"/>
</dbReference>
<keyword evidence="1" id="KW-0472">Membrane</keyword>
<accession>A0ABS2DBR7</accession>
<name>A0ABS2DBR7_9SPHN</name>
<dbReference type="Proteomes" id="UP000763641">
    <property type="component" value="Unassembled WGS sequence"/>
</dbReference>
<evidence type="ECO:0008006" key="4">
    <source>
        <dbReference type="Google" id="ProtNLM"/>
    </source>
</evidence>
<dbReference type="InterPro" id="IPR011990">
    <property type="entry name" value="TPR-like_helical_dom_sf"/>
</dbReference>
<evidence type="ECO:0000256" key="1">
    <source>
        <dbReference type="SAM" id="Phobius"/>
    </source>
</evidence>